<dbReference type="Pfam" id="PF02511">
    <property type="entry name" value="Thy1"/>
    <property type="match status" value="2"/>
</dbReference>
<accession>A0A0D8HJL7</accession>
<evidence type="ECO:0000256" key="1">
    <source>
        <dbReference type="ARBA" id="ARBA00022603"/>
    </source>
</evidence>
<dbReference type="Proteomes" id="UP000032360">
    <property type="component" value="Unassembled WGS sequence"/>
</dbReference>
<dbReference type="EC" id="2.1.1.148" evidence="5"/>
<comment type="caution">
    <text evidence="5">The sequence shown here is derived from an EMBL/GenBank/DDBJ whole genome shotgun (WGS) entry which is preliminary data.</text>
</comment>
<organism evidence="5 6">
    <name type="scientific">Acidithrix ferrooxidans</name>
    <dbReference type="NCBI Taxonomy" id="1280514"/>
    <lineage>
        <taxon>Bacteria</taxon>
        <taxon>Bacillati</taxon>
        <taxon>Actinomycetota</taxon>
        <taxon>Acidimicrobiia</taxon>
        <taxon>Acidimicrobiales</taxon>
        <taxon>Acidimicrobiaceae</taxon>
        <taxon>Acidithrix</taxon>
    </lineage>
</organism>
<gene>
    <name evidence="5" type="primary">thyX</name>
    <name evidence="5" type="ORF">AXFE_10440</name>
</gene>
<evidence type="ECO:0000256" key="3">
    <source>
        <dbReference type="ARBA" id="ARBA00022727"/>
    </source>
</evidence>
<dbReference type="Gene3D" id="3.30.1360.170">
    <property type="match status" value="2"/>
</dbReference>
<keyword evidence="4" id="KW-0274">FAD</keyword>
<protein>
    <submittedName>
        <fullName evidence="5">Thymidylate synthase ThyX</fullName>
        <ecNumber evidence="5">2.1.1.148</ecNumber>
    </submittedName>
</protein>
<dbReference type="PATRIC" id="fig|1280514.3.peg.1380"/>
<dbReference type="SUPFAM" id="SSF69796">
    <property type="entry name" value="Thymidylate synthase-complementing protein Thy1"/>
    <property type="match status" value="2"/>
</dbReference>
<dbReference type="GO" id="GO:0050660">
    <property type="term" value="F:flavin adenine dinucleotide binding"/>
    <property type="evidence" value="ECO:0007669"/>
    <property type="project" value="InterPro"/>
</dbReference>
<dbReference type="GO" id="GO:0004799">
    <property type="term" value="F:thymidylate synthase activity"/>
    <property type="evidence" value="ECO:0007669"/>
    <property type="project" value="TreeGrafter"/>
</dbReference>
<evidence type="ECO:0000256" key="4">
    <source>
        <dbReference type="ARBA" id="ARBA00022827"/>
    </source>
</evidence>
<dbReference type="GO" id="GO:0032259">
    <property type="term" value="P:methylation"/>
    <property type="evidence" value="ECO:0007669"/>
    <property type="project" value="UniProtKB-KW"/>
</dbReference>
<keyword evidence="1 5" id="KW-0489">Methyltransferase</keyword>
<keyword evidence="3" id="KW-0545">Nucleotide biosynthesis</keyword>
<name>A0A0D8HJL7_9ACTN</name>
<dbReference type="InterPro" id="IPR003669">
    <property type="entry name" value="Thymidylate_synthase_ThyX"/>
</dbReference>
<dbReference type="PANTHER" id="PTHR34934:SF1">
    <property type="entry name" value="FLAVIN-DEPENDENT THYMIDYLATE SYNTHASE"/>
    <property type="match status" value="1"/>
</dbReference>
<evidence type="ECO:0000313" key="6">
    <source>
        <dbReference type="Proteomes" id="UP000032360"/>
    </source>
</evidence>
<sequence>MLLMYWAMTEEFTEIEKEILSGYFSSIEEDVFSITNLPEVTKAALFARYSRSPKSIRRLFLDEFYDNEMVSDQSRQGVARAQGLFSRVLADYGDDSVAQLGSIHFSFENISNIATKVLERPRLMSYLEQSTRYIPYDLLDSNGKFRYYTPPELQGDDPLAFSNAMDELFVEYAALSKEVMARLLQDGATSSEDSPLQRATLRAAALDATRGLLPASTKSNVGVYGSAQAFEALTLHLLAHPLMEIQRLGASLQRQLYSQIPSLVSRLDRNDRRDPWVKYLSDTRHISTRRELKGATNSDPLEDDDCLTGELGCRVRLISFDTDGERRVASGILFEMTQLSAAQIDRYLDSITAIELDHLFEGYIGERLNRRHRPSRAFERSRYLFEIETDYGAFRDLQRHRMLNISWQTLTMDLGSYASSRLKTKEKVRYQKALEAPLELHARIDERYGSDISAYLVPMAYRVRFQIEANARELMHLIELRSQPQGHESYREVAQLLFKAISKVARHQRISSSMLHVDLSDGSLGRRDSIKREIDKAERSI</sequence>
<dbReference type="PROSITE" id="PS51331">
    <property type="entry name" value="THYX"/>
    <property type="match status" value="2"/>
</dbReference>
<keyword evidence="2" id="KW-0285">Flavoprotein</keyword>
<dbReference type="GO" id="GO:0006231">
    <property type="term" value="P:dTMP biosynthetic process"/>
    <property type="evidence" value="ECO:0007669"/>
    <property type="project" value="InterPro"/>
</dbReference>
<dbReference type="InterPro" id="IPR036098">
    <property type="entry name" value="Thymidylate_synthase_ThyX_sf"/>
</dbReference>
<dbReference type="GO" id="GO:0070402">
    <property type="term" value="F:NADPH binding"/>
    <property type="evidence" value="ECO:0007669"/>
    <property type="project" value="TreeGrafter"/>
</dbReference>
<evidence type="ECO:0000313" key="5">
    <source>
        <dbReference type="EMBL" id="KJF18143.1"/>
    </source>
</evidence>
<reference evidence="5 6" key="1">
    <citation type="submission" date="2015-01" db="EMBL/GenBank/DDBJ databases">
        <title>Draft genome of the acidophilic iron oxidizer Acidithrix ferrooxidans strain Py-F3.</title>
        <authorList>
            <person name="Poehlein A."/>
            <person name="Eisen S."/>
            <person name="Schloemann M."/>
            <person name="Johnson B.D."/>
            <person name="Daniel R."/>
            <person name="Muehling M."/>
        </authorList>
    </citation>
    <scope>NUCLEOTIDE SEQUENCE [LARGE SCALE GENOMIC DNA]</scope>
    <source>
        <strain evidence="5 6">Py-F3</strain>
    </source>
</reference>
<dbReference type="PANTHER" id="PTHR34934">
    <property type="entry name" value="FLAVIN-DEPENDENT THYMIDYLATE SYNTHASE"/>
    <property type="match status" value="1"/>
</dbReference>
<dbReference type="AlphaFoldDB" id="A0A0D8HJL7"/>
<proteinExistence type="predicted"/>
<dbReference type="STRING" id="1280514.AXFE_10440"/>
<keyword evidence="6" id="KW-1185">Reference proteome</keyword>
<keyword evidence="5" id="KW-0808">Transferase</keyword>
<dbReference type="CDD" id="cd20175">
    <property type="entry name" value="ThyX"/>
    <property type="match status" value="1"/>
</dbReference>
<evidence type="ECO:0000256" key="2">
    <source>
        <dbReference type="ARBA" id="ARBA00022630"/>
    </source>
</evidence>
<dbReference type="GO" id="GO:0050797">
    <property type="term" value="F:thymidylate synthase (FAD) activity"/>
    <property type="evidence" value="ECO:0007669"/>
    <property type="project" value="UniProtKB-EC"/>
</dbReference>
<dbReference type="EMBL" id="JXYS01000025">
    <property type="protein sequence ID" value="KJF18143.1"/>
    <property type="molecule type" value="Genomic_DNA"/>
</dbReference>